<dbReference type="Gene3D" id="1.10.3720.10">
    <property type="entry name" value="MetI-like"/>
    <property type="match status" value="1"/>
</dbReference>
<organism evidence="9 10">
    <name type="scientific">Ruminococcus gauvreauii</name>
    <dbReference type="NCBI Taxonomy" id="438033"/>
    <lineage>
        <taxon>Bacteria</taxon>
        <taxon>Bacillati</taxon>
        <taxon>Bacillota</taxon>
        <taxon>Clostridia</taxon>
        <taxon>Eubacteriales</taxon>
        <taxon>Oscillospiraceae</taxon>
        <taxon>Ruminococcus</taxon>
    </lineage>
</organism>
<dbReference type="SUPFAM" id="SSF161098">
    <property type="entry name" value="MetI-like"/>
    <property type="match status" value="1"/>
</dbReference>
<feature type="transmembrane region" description="Helical" evidence="7">
    <location>
        <begin position="104"/>
        <end position="126"/>
    </location>
</feature>
<feature type="transmembrane region" description="Helical" evidence="7">
    <location>
        <begin position="273"/>
        <end position="297"/>
    </location>
</feature>
<feature type="domain" description="ABC transmembrane type-1" evidence="8">
    <location>
        <begin position="98"/>
        <end position="293"/>
    </location>
</feature>
<dbReference type="PROSITE" id="PS50928">
    <property type="entry name" value="ABC_TM1"/>
    <property type="match status" value="1"/>
</dbReference>
<evidence type="ECO:0000256" key="6">
    <source>
        <dbReference type="ARBA" id="ARBA00023136"/>
    </source>
</evidence>
<feature type="transmembrane region" description="Helical" evidence="7">
    <location>
        <begin position="138"/>
        <end position="158"/>
    </location>
</feature>
<dbReference type="RefSeq" id="WP_028527865.1">
    <property type="nucleotide sequence ID" value="NZ_CABLBR010000005.1"/>
</dbReference>
<reference evidence="9" key="1">
    <citation type="journal article" date="2022" name="Cell">
        <title>Design, construction, and in vivo augmentation of a complex gut microbiome.</title>
        <authorList>
            <person name="Cheng A.G."/>
            <person name="Ho P.Y."/>
            <person name="Aranda-Diaz A."/>
            <person name="Jain S."/>
            <person name="Yu F.B."/>
            <person name="Meng X."/>
            <person name="Wang M."/>
            <person name="Iakiviak M."/>
            <person name="Nagashima K."/>
            <person name="Zhao A."/>
            <person name="Murugkar P."/>
            <person name="Patil A."/>
            <person name="Atabakhsh K."/>
            <person name="Weakley A."/>
            <person name="Yan J."/>
            <person name="Brumbaugh A.R."/>
            <person name="Higginbottom S."/>
            <person name="Dimas A."/>
            <person name="Shiver A.L."/>
            <person name="Deutschbauer A."/>
            <person name="Neff N."/>
            <person name="Sonnenburg J.L."/>
            <person name="Huang K.C."/>
            <person name="Fischbach M.A."/>
        </authorList>
    </citation>
    <scope>NUCLEOTIDE SEQUENCE</scope>
    <source>
        <strain evidence="9">DSM 19829</strain>
    </source>
</reference>
<gene>
    <name evidence="9" type="ORF">NQ502_00330</name>
</gene>
<dbReference type="Proteomes" id="UP001060164">
    <property type="component" value="Chromosome"/>
</dbReference>
<evidence type="ECO:0000256" key="2">
    <source>
        <dbReference type="ARBA" id="ARBA00022448"/>
    </source>
</evidence>
<comment type="subcellular location">
    <subcellularLocation>
        <location evidence="1 7">Cell membrane</location>
        <topology evidence="1 7">Multi-pass membrane protein</topology>
    </subcellularLocation>
</comment>
<keyword evidence="4 7" id="KW-0812">Transmembrane</keyword>
<keyword evidence="3" id="KW-1003">Cell membrane</keyword>
<dbReference type="EMBL" id="CP102290">
    <property type="protein sequence ID" value="UWP59549.1"/>
    <property type="molecule type" value="Genomic_DNA"/>
</dbReference>
<keyword evidence="6 7" id="KW-0472">Membrane</keyword>
<dbReference type="PANTHER" id="PTHR43163:SF6">
    <property type="entry name" value="DIPEPTIDE TRANSPORT SYSTEM PERMEASE PROTEIN DPPB-RELATED"/>
    <property type="match status" value="1"/>
</dbReference>
<evidence type="ECO:0000256" key="5">
    <source>
        <dbReference type="ARBA" id="ARBA00022989"/>
    </source>
</evidence>
<evidence type="ECO:0000256" key="1">
    <source>
        <dbReference type="ARBA" id="ARBA00004651"/>
    </source>
</evidence>
<dbReference type="CDD" id="cd06261">
    <property type="entry name" value="TM_PBP2"/>
    <property type="match status" value="1"/>
</dbReference>
<comment type="similarity">
    <text evidence="7">Belongs to the binding-protein-dependent transport system permease family.</text>
</comment>
<dbReference type="Pfam" id="PF19300">
    <property type="entry name" value="BPD_transp_1_N"/>
    <property type="match status" value="1"/>
</dbReference>
<dbReference type="PANTHER" id="PTHR43163">
    <property type="entry name" value="DIPEPTIDE TRANSPORT SYSTEM PERMEASE PROTEIN DPPB-RELATED"/>
    <property type="match status" value="1"/>
</dbReference>
<dbReference type="InterPro" id="IPR035906">
    <property type="entry name" value="MetI-like_sf"/>
</dbReference>
<feature type="transmembrane region" description="Helical" evidence="7">
    <location>
        <begin position="173"/>
        <end position="193"/>
    </location>
</feature>
<proteinExistence type="inferred from homology"/>
<evidence type="ECO:0000256" key="4">
    <source>
        <dbReference type="ARBA" id="ARBA00022692"/>
    </source>
</evidence>
<evidence type="ECO:0000259" key="8">
    <source>
        <dbReference type="PROSITE" id="PS50928"/>
    </source>
</evidence>
<evidence type="ECO:0000256" key="3">
    <source>
        <dbReference type="ARBA" id="ARBA00022475"/>
    </source>
</evidence>
<keyword evidence="10" id="KW-1185">Reference proteome</keyword>
<protein>
    <submittedName>
        <fullName evidence="9">ABC transporter permease</fullName>
    </submittedName>
</protein>
<keyword evidence="5 7" id="KW-1133">Transmembrane helix</keyword>
<name>A0ABY5VG21_9FIRM</name>
<feature type="transmembrane region" description="Helical" evidence="7">
    <location>
        <begin position="9"/>
        <end position="29"/>
    </location>
</feature>
<feature type="transmembrane region" description="Helical" evidence="7">
    <location>
        <begin position="228"/>
        <end position="253"/>
    </location>
</feature>
<evidence type="ECO:0000313" key="10">
    <source>
        <dbReference type="Proteomes" id="UP001060164"/>
    </source>
</evidence>
<dbReference type="Pfam" id="PF00528">
    <property type="entry name" value="BPD_transp_1"/>
    <property type="match status" value="1"/>
</dbReference>
<evidence type="ECO:0000256" key="7">
    <source>
        <dbReference type="RuleBase" id="RU363032"/>
    </source>
</evidence>
<dbReference type="InterPro" id="IPR045621">
    <property type="entry name" value="BPD_transp_1_N"/>
</dbReference>
<sequence>MLKYVVKRLLILLPIVLVMSILVFGLSTLSSGDAARVLAEQIYGHPTQTEIEQVRHENGLDQPICRQYVRWLGNVLHGDFGTSYQTQKSAVEELAKRFPATLKLAVTAFLLLLLAAIPLGIISAVWEHSWIDKLLQVFSFFSVSMPSFWLGLMLLYLFGVKLKLIPIIGGTDVPILAAVTLDIGYFGVVIRLMRTNLSDVLKKDYIRACRAKGLSGFKIVMKHGLKNAILPVITQMSSMCVSLLCGSAVIESIYSIQGIGKLALEAVYTKDLPVLQCFILVITCFVVVLNLLIDILYSAIDARIQLE</sequence>
<keyword evidence="2 7" id="KW-0813">Transport</keyword>
<evidence type="ECO:0000313" key="9">
    <source>
        <dbReference type="EMBL" id="UWP59549.1"/>
    </source>
</evidence>
<accession>A0ABY5VG21</accession>
<dbReference type="InterPro" id="IPR000515">
    <property type="entry name" value="MetI-like"/>
</dbReference>